<dbReference type="AlphaFoldDB" id="A0A8S1NE51"/>
<keyword evidence="2" id="KW-1185">Reference proteome</keyword>
<proteinExistence type="predicted"/>
<sequence>MRNDRHIKLVFMVFDQAQKQVIKRILNSKLRLLNKNILIEFMKEMNDLIKVINFNKSSMRNHIVYGFNLWQICMSSRKCQYRSLNLRFKKEFEEK</sequence>
<gene>
    <name evidence="1" type="ORF">PPRIM_AZ9-3.1.T0800152</name>
</gene>
<dbReference type="Proteomes" id="UP000688137">
    <property type="component" value="Unassembled WGS sequence"/>
</dbReference>
<comment type="caution">
    <text evidence="1">The sequence shown here is derived from an EMBL/GenBank/DDBJ whole genome shotgun (WGS) entry which is preliminary data.</text>
</comment>
<evidence type="ECO:0000313" key="1">
    <source>
        <dbReference type="EMBL" id="CAD8088231.1"/>
    </source>
</evidence>
<accession>A0A8S1NE51</accession>
<reference evidence="1" key="1">
    <citation type="submission" date="2021-01" db="EMBL/GenBank/DDBJ databases">
        <authorList>
            <consortium name="Genoscope - CEA"/>
            <person name="William W."/>
        </authorList>
    </citation>
    <scope>NUCLEOTIDE SEQUENCE</scope>
</reference>
<organism evidence="1 2">
    <name type="scientific">Paramecium primaurelia</name>
    <dbReference type="NCBI Taxonomy" id="5886"/>
    <lineage>
        <taxon>Eukaryota</taxon>
        <taxon>Sar</taxon>
        <taxon>Alveolata</taxon>
        <taxon>Ciliophora</taxon>
        <taxon>Intramacronucleata</taxon>
        <taxon>Oligohymenophorea</taxon>
        <taxon>Peniculida</taxon>
        <taxon>Parameciidae</taxon>
        <taxon>Paramecium</taxon>
    </lineage>
</organism>
<protein>
    <submittedName>
        <fullName evidence="1">Uncharacterized protein</fullName>
    </submittedName>
</protein>
<name>A0A8S1NE51_PARPR</name>
<dbReference type="EMBL" id="CAJJDM010000083">
    <property type="protein sequence ID" value="CAD8088231.1"/>
    <property type="molecule type" value="Genomic_DNA"/>
</dbReference>
<evidence type="ECO:0000313" key="2">
    <source>
        <dbReference type="Proteomes" id="UP000688137"/>
    </source>
</evidence>